<sequence length="95" mass="11282">MSLTRYSTPSIAQKQANAYFGHTVPLYPSTRKAKKYQIKDPSGKWVHFGQMGYEDYTKHHDEMRRKRYLTRATHIRGNWKTNPYSPNNLAIHILW</sequence>
<dbReference type="InterPro" id="IPR043930">
    <property type="entry name" value="DUF5754"/>
</dbReference>
<name>A0A6C0AIS8_9ZZZZ</name>
<accession>A0A6C0AIS8</accession>
<dbReference type="Pfam" id="PF19058">
    <property type="entry name" value="DUF5754"/>
    <property type="match status" value="1"/>
</dbReference>
<organism evidence="1">
    <name type="scientific">viral metagenome</name>
    <dbReference type="NCBI Taxonomy" id="1070528"/>
    <lineage>
        <taxon>unclassified sequences</taxon>
        <taxon>metagenomes</taxon>
        <taxon>organismal metagenomes</taxon>
    </lineage>
</organism>
<proteinExistence type="predicted"/>
<protein>
    <submittedName>
        <fullName evidence="1">Uncharacterized protein</fullName>
    </submittedName>
</protein>
<dbReference type="EMBL" id="MN740627">
    <property type="protein sequence ID" value="QHS79241.1"/>
    <property type="molecule type" value="Genomic_DNA"/>
</dbReference>
<reference evidence="1" key="1">
    <citation type="journal article" date="2020" name="Nature">
        <title>Giant virus diversity and host interactions through global metagenomics.</title>
        <authorList>
            <person name="Schulz F."/>
            <person name="Roux S."/>
            <person name="Paez-Espino D."/>
            <person name="Jungbluth S."/>
            <person name="Walsh D.A."/>
            <person name="Denef V.J."/>
            <person name="McMahon K.D."/>
            <person name="Konstantinidis K.T."/>
            <person name="Eloe-Fadrosh E.A."/>
            <person name="Kyrpides N.C."/>
            <person name="Woyke T."/>
        </authorList>
    </citation>
    <scope>NUCLEOTIDE SEQUENCE</scope>
    <source>
        <strain evidence="1">GVMAG-S-1035118-87</strain>
    </source>
</reference>
<evidence type="ECO:0000313" key="1">
    <source>
        <dbReference type="EMBL" id="QHS79241.1"/>
    </source>
</evidence>
<dbReference type="AlphaFoldDB" id="A0A6C0AIS8"/>